<dbReference type="PANTHER" id="PTHR11586:SF37">
    <property type="entry name" value="TRNA-BINDING DOMAIN-CONTAINING PROTEIN"/>
    <property type="match status" value="1"/>
</dbReference>
<keyword evidence="6" id="KW-0030">Aminoacyl-tRNA synthetase</keyword>
<protein>
    <submittedName>
        <fullName evidence="6">Methionyl-tRNA synthetase</fullName>
    </submittedName>
</protein>
<gene>
    <name evidence="6" type="ORF">C7381_1184</name>
</gene>
<feature type="domain" description="TRNA-binding" evidence="5">
    <location>
        <begin position="46"/>
        <end position="151"/>
    </location>
</feature>
<organism evidence="6 7">
    <name type="scientific">Ezakiella coagulans</name>
    <dbReference type="NCBI Taxonomy" id="46507"/>
    <lineage>
        <taxon>Bacteria</taxon>
        <taxon>Bacillati</taxon>
        <taxon>Bacillota</taxon>
        <taxon>Tissierellia</taxon>
        <taxon>Ezakiella</taxon>
    </lineage>
</organism>
<evidence type="ECO:0000256" key="1">
    <source>
        <dbReference type="ARBA" id="ARBA00022555"/>
    </source>
</evidence>
<dbReference type="SUPFAM" id="SSF50249">
    <property type="entry name" value="Nucleic acid-binding proteins"/>
    <property type="match status" value="1"/>
</dbReference>
<reference evidence="6 7" key="1">
    <citation type="submission" date="2018-04" db="EMBL/GenBank/DDBJ databases">
        <title>Genomic Encyclopedia of Type Strains, Phase IV (KMG-IV): sequencing the most valuable type-strain genomes for metagenomic binning, comparative biology and taxonomic classification.</title>
        <authorList>
            <person name="Goeker M."/>
        </authorList>
    </citation>
    <scope>NUCLEOTIDE SEQUENCE [LARGE SCALE GENOMIC DNA]</scope>
    <source>
        <strain evidence="6 7">DSM 20705</strain>
    </source>
</reference>
<keyword evidence="7" id="KW-1185">Reference proteome</keyword>
<dbReference type="GO" id="GO:0004812">
    <property type="term" value="F:aminoacyl-tRNA ligase activity"/>
    <property type="evidence" value="ECO:0007669"/>
    <property type="project" value="UniProtKB-KW"/>
</dbReference>
<keyword evidence="2 3" id="KW-0694">RNA-binding</keyword>
<dbReference type="InterPro" id="IPR002547">
    <property type="entry name" value="tRNA-bd_dom"/>
</dbReference>
<dbReference type="InterPro" id="IPR012340">
    <property type="entry name" value="NA-bd_OB-fold"/>
</dbReference>
<dbReference type="Pfam" id="PF01588">
    <property type="entry name" value="tRNA_bind"/>
    <property type="match status" value="1"/>
</dbReference>
<evidence type="ECO:0000256" key="3">
    <source>
        <dbReference type="PROSITE-ProRule" id="PRU00209"/>
    </source>
</evidence>
<evidence type="ECO:0000313" key="6">
    <source>
        <dbReference type="EMBL" id="PVY88633.1"/>
    </source>
</evidence>
<keyword evidence="6" id="KW-0436">Ligase</keyword>
<keyword evidence="1 3" id="KW-0820">tRNA-binding</keyword>
<evidence type="ECO:0000256" key="2">
    <source>
        <dbReference type="ARBA" id="ARBA00022884"/>
    </source>
</evidence>
<dbReference type="AlphaFoldDB" id="A0A2U1DLT8"/>
<name>A0A2U1DLT8_9FIRM</name>
<dbReference type="InterPro" id="IPR051270">
    <property type="entry name" value="Tyrosine-tRNA_ligase_regulator"/>
</dbReference>
<dbReference type="Proteomes" id="UP000245793">
    <property type="component" value="Unassembled WGS sequence"/>
</dbReference>
<dbReference type="Gene3D" id="2.40.50.140">
    <property type="entry name" value="Nucleic acid-binding proteins"/>
    <property type="match status" value="1"/>
</dbReference>
<evidence type="ECO:0000259" key="5">
    <source>
        <dbReference type="PROSITE" id="PS50886"/>
    </source>
</evidence>
<dbReference type="GO" id="GO:0000049">
    <property type="term" value="F:tRNA binding"/>
    <property type="evidence" value="ECO:0007669"/>
    <property type="project" value="UniProtKB-UniRule"/>
</dbReference>
<dbReference type="PANTHER" id="PTHR11586">
    <property type="entry name" value="TRNA-AMINOACYLATION COFACTOR ARC1 FAMILY MEMBER"/>
    <property type="match status" value="1"/>
</dbReference>
<comment type="caution">
    <text evidence="6">The sequence shown here is derived from an EMBL/GenBank/DDBJ whole genome shotgun (WGS) entry which is preliminary data.</text>
</comment>
<proteinExistence type="predicted"/>
<sequence length="151" mass="16735">MKPLAKDLAENGESSKHDEEPKVAKKLDLSKVKVEPLFEDFVDFEKFSESDFRVVKFKACEEVPKSKKLLKFTLDDGSGKDRTILSGIKNSYSAEELVGKTLLAITNLPPREMMGIESCGMLLSAVCDYDGEELLNLIMLDGNIPAGAKIY</sequence>
<evidence type="ECO:0000256" key="4">
    <source>
        <dbReference type="SAM" id="MobiDB-lite"/>
    </source>
</evidence>
<accession>A0A2U1DLT8</accession>
<dbReference type="EMBL" id="QEKV01000018">
    <property type="protein sequence ID" value="PVY88633.1"/>
    <property type="molecule type" value="Genomic_DNA"/>
</dbReference>
<feature type="region of interest" description="Disordered" evidence="4">
    <location>
        <begin position="1"/>
        <end position="23"/>
    </location>
</feature>
<evidence type="ECO:0000313" key="7">
    <source>
        <dbReference type="Proteomes" id="UP000245793"/>
    </source>
</evidence>
<dbReference type="PROSITE" id="PS50886">
    <property type="entry name" value="TRBD"/>
    <property type="match status" value="1"/>
</dbReference>